<feature type="domain" description="HTH lacI-type" evidence="4">
    <location>
        <begin position="3"/>
        <end position="57"/>
    </location>
</feature>
<name>A0A495A7L8_9BACI</name>
<evidence type="ECO:0000313" key="5">
    <source>
        <dbReference type="EMBL" id="RKQ35614.1"/>
    </source>
</evidence>
<dbReference type="OrthoDB" id="9788209at2"/>
<comment type="caution">
    <text evidence="5">The sequence shown here is derived from an EMBL/GenBank/DDBJ whole genome shotgun (WGS) entry which is preliminary data.</text>
</comment>
<dbReference type="PANTHER" id="PTHR30146:SF109">
    <property type="entry name" value="HTH-TYPE TRANSCRIPTIONAL REGULATOR GALS"/>
    <property type="match status" value="1"/>
</dbReference>
<dbReference type="GO" id="GO:0003700">
    <property type="term" value="F:DNA-binding transcription factor activity"/>
    <property type="evidence" value="ECO:0007669"/>
    <property type="project" value="TreeGrafter"/>
</dbReference>
<dbReference type="SMART" id="SM00354">
    <property type="entry name" value="HTH_LACI"/>
    <property type="match status" value="1"/>
</dbReference>
<dbReference type="EMBL" id="RBZP01000002">
    <property type="protein sequence ID" value="RKQ35614.1"/>
    <property type="molecule type" value="Genomic_DNA"/>
</dbReference>
<dbReference type="PROSITE" id="PS00356">
    <property type="entry name" value="HTH_LACI_1"/>
    <property type="match status" value="1"/>
</dbReference>
<dbReference type="PROSITE" id="PS50932">
    <property type="entry name" value="HTH_LACI_2"/>
    <property type="match status" value="1"/>
</dbReference>
<dbReference type="PRINTS" id="PR00036">
    <property type="entry name" value="HTHLACI"/>
</dbReference>
<keyword evidence="1" id="KW-0805">Transcription regulation</keyword>
<dbReference type="SUPFAM" id="SSF47413">
    <property type="entry name" value="lambda repressor-like DNA-binding domains"/>
    <property type="match status" value="1"/>
</dbReference>
<dbReference type="InterPro" id="IPR000843">
    <property type="entry name" value="HTH_LacI"/>
</dbReference>
<dbReference type="CDD" id="cd01392">
    <property type="entry name" value="HTH_LacI"/>
    <property type="match status" value="1"/>
</dbReference>
<dbReference type="InterPro" id="IPR046335">
    <property type="entry name" value="LacI/GalR-like_sensor"/>
</dbReference>
<keyword evidence="3" id="KW-0804">Transcription</keyword>
<dbReference type="SUPFAM" id="SSF53822">
    <property type="entry name" value="Periplasmic binding protein-like I"/>
    <property type="match status" value="1"/>
</dbReference>
<dbReference type="GO" id="GO:0000976">
    <property type="term" value="F:transcription cis-regulatory region binding"/>
    <property type="evidence" value="ECO:0007669"/>
    <property type="project" value="TreeGrafter"/>
</dbReference>
<dbReference type="AlphaFoldDB" id="A0A495A7L8"/>
<dbReference type="CDD" id="cd06294">
    <property type="entry name" value="PBP1_MalR-like"/>
    <property type="match status" value="1"/>
</dbReference>
<dbReference type="Pfam" id="PF13377">
    <property type="entry name" value="Peripla_BP_3"/>
    <property type="match status" value="1"/>
</dbReference>
<dbReference type="RefSeq" id="WP_121203245.1">
    <property type="nucleotide sequence ID" value="NZ_RBZP01000002.1"/>
</dbReference>
<dbReference type="Gene3D" id="3.40.50.2300">
    <property type="match status" value="2"/>
</dbReference>
<dbReference type="InterPro" id="IPR028082">
    <property type="entry name" value="Peripla_BP_I"/>
</dbReference>
<accession>A0A495A7L8</accession>
<reference evidence="5 6" key="1">
    <citation type="journal article" date="2016" name="Int. J. Syst. Evol. Microbiol.">
        <title>Oceanobacillus halophilus sp. nov., a novel moderately halophilic bacterium from a hypersaline lake.</title>
        <authorList>
            <person name="Amoozegar M.A."/>
            <person name="Bagheri M."/>
            <person name="Makhdoumi A."/>
            <person name="Nikou M.M."/>
            <person name="Fazeli S.A.S."/>
            <person name="Schumann P."/>
            <person name="Sproer C."/>
            <person name="Sanchez-Porro C."/>
            <person name="Ventosa A."/>
        </authorList>
    </citation>
    <scope>NUCLEOTIDE SEQUENCE [LARGE SCALE GENOMIC DNA]</scope>
    <source>
        <strain evidence="5 6">DSM 23996</strain>
    </source>
</reference>
<gene>
    <name evidence="5" type="ORF">D8M06_04920</name>
</gene>
<dbReference type="Gene3D" id="1.10.260.40">
    <property type="entry name" value="lambda repressor-like DNA-binding domains"/>
    <property type="match status" value="1"/>
</dbReference>
<evidence type="ECO:0000256" key="1">
    <source>
        <dbReference type="ARBA" id="ARBA00023015"/>
    </source>
</evidence>
<dbReference type="InterPro" id="IPR010982">
    <property type="entry name" value="Lambda_DNA-bd_dom_sf"/>
</dbReference>
<evidence type="ECO:0000256" key="3">
    <source>
        <dbReference type="ARBA" id="ARBA00023163"/>
    </source>
</evidence>
<sequence>MSVTIKDVAKHANVSPSTVSRVISDSEKISEPTKRKVRKVMEELGYHINLNARGLVQKSTQTIGIVMKHATSKALYNPFFPELLSGISSECHNQDYSILLTTADSEESIYEEVVKMVQGKRVDGIIVSYSKKDDKVVPYLLENGIPFVVIGKPVKYANRIMHVDNDNVRASMEATEYLIRLGHERISFLGDDPGYQVVLDRLEGYQTTMRKYDLDIPKNYIQMIPFNMDKVQKVIGKLLDMPEPPTAMVASTDVNALVIMSALGNKKVKVPRDMSIISFNNTIISQLSTPPMTSVDVQTFQLGYEAAKSVIELIKNPDMFKKSIIIPTNIIKRESTLAYQTEKI</sequence>
<dbReference type="Pfam" id="PF00356">
    <property type="entry name" value="LacI"/>
    <property type="match status" value="1"/>
</dbReference>
<keyword evidence="2" id="KW-0238">DNA-binding</keyword>
<proteinExistence type="predicted"/>
<dbReference type="PANTHER" id="PTHR30146">
    <property type="entry name" value="LACI-RELATED TRANSCRIPTIONAL REPRESSOR"/>
    <property type="match status" value="1"/>
</dbReference>
<evidence type="ECO:0000313" key="6">
    <source>
        <dbReference type="Proteomes" id="UP000269301"/>
    </source>
</evidence>
<keyword evidence="6" id="KW-1185">Reference proteome</keyword>
<evidence type="ECO:0000256" key="2">
    <source>
        <dbReference type="ARBA" id="ARBA00023125"/>
    </source>
</evidence>
<dbReference type="Proteomes" id="UP000269301">
    <property type="component" value="Unassembled WGS sequence"/>
</dbReference>
<protein>
    <submittedName>
        <fullName evidence="5">LacI family transcriptional regulator</fullName>
    </submittedName>
</protein>
<evidence type="ECO:0000259" key="4">
    <source>
        <dbReference type="PROSITE" id="PS50932"/>
    </source>
</evidence>
<organism evidence="5 6">
    <name type="scientific">Oceanobacillus halophilus</name>
    <dbReference type="NCBI Taxonomy" id="930130"/>
    <lineage>
        <taxon>Bacteria</taxon>
        <taxon>Bacillati</taxon>
        <taxon>Bacillota</taxon>
        <taxon>Bacilli</taxon>
        <taxon>Bacillales</taxon>
        <taxon>Bacillaceae</taxon>
        <taxon>Oceanobacillus</taxon>
    </lineage>
</organism>